<keyword evidence="2" id="KW-0677">Repeat</keyword>
<dbReference type="AlphaFoldDB" id="A0A1Q3CNY9"/>
<proteinExistence type="inferred from homology"/>
<dbReference type="EMBL" id="BDDD01002500">
    <property type="protein sequence ID" value="GAV81842.1"/>
    <property type="molecule type" value="Genomic_DNA"/>
</dbReference>
<dbReference type="Pfam" id="PF04927">
    <property type="entry name" value="SMP"/>
    <property type="match status" value="2"/>
</dbReference>
<dbReference type="FunCoup" id="A0A1Q3CNY9">
    <property type="interactions" value="95"/>
</dbReference>
<dbReference type="InParanoid" id="A0A1Q3CNY9"/>
<evidence type="ECO:0000256" key="1">
    <source>
        <dbReference type="ARBA" id="ARBA00010733"/>
    </source>
</evidence>
<gene>
    <name evidence="5" type="ORF">CFOL_v3_25295</name>
</gene>
<feature type="domain" description="SMP" evidence="4">
    <location>
        <begin position="27"/>
        <end position="82"/>
    </location>
</feature>
<protein>
    <submittedName>
        <fullName evidence="5">SMP domain-containing protein</fullName>
    </submittedName>
</protein>
<name>A0A1Q3CNY9_CEPFO</name>
<feature type="domain" description="SMP" evidence="4">
    <location>
        <begin position="123"/>
        <end position="168"/>
    </location>
</feature>
<dbReference type="OrthoDB" id="2014755at2759"/>
<feature type="compositionally biased region" description="Basic and acidic residues" evidence="3">
    <location>
        <begin position="1"/>
        <end position="17"/>
    </location>
</feature>
<accession>A0A1Q3CNY9</accession>
<feature type="non-terminal residue" evidence="5">
    <location>
        <position position="168"/>
    </location>
</feature>
<feature type="region of interest" description="Disordered" evidence="3">
    <location>
        <begin position="1"/>
        <end position="39"/>
    </location>
</feature>
<dbReference type="InterPro" id="IPR042971">
    <property type="entry name" value="LEA_SMP"/>
</dbReference>
<dbReference type="InterPro" id="IPR007011">
    <property type="entry name" value="LEA_SMP_dom"/>
</dbReference>
<comment type="similarity">
    <text evidence="1">Belongs to the LEA type SMP family.</text>
</comment>
<evidence type="ECO:0000256" key="2">
    <source>
        <dbReference type="ARBA" id="ARBA00022737"/>
    </source>
</evidence>
<evidence type="ECO:0000313" key="5">
    <source>
        <dbReference type="EMBL" id="GAV81842.1"/>
    </source>
</evidence>
<keyword evidence="6" id="KW-1185">Reference proteome</keyword>
<dbReference type="Proteomes" id="UP000187406">
    <property type="component" value="Unassembled WGS sequence"/>
</dbReference>
<comment type="caution">
    <text evidence="5">The sequence shown here is derived from an EMBL/GenBank/DDBJ whole genome shotgun (WGS) entry which is preliminary data.</text>
</comment>
<organism evidence="5 6">
    <name type="scientific">Cephalotus follicularis</name>
    <name type="common">Albany pitcher plant</name>
    <dbReference type="NCBI Taxonomy" id="3775"/>
    <lineage>
        <taxon>Eukaryota</taxon>
        <taxon>Viridiplantae</taxon>
        <taxon>Streptophyta</taxon>
        <taxon>Embryophyta</taxon>
        <taxon>Tracheophyta</taxon>
        <taxon>Spermatophyta</taxon>
        <taxon>Magnoliopsida</taxon>
        <taxon>eudicotyledons</taxon>
        <taxon>Gunneridae</taxon>
        <taxon>Pentapetalae</taxon>
        <taxon>rosids</taxon>
        <taxon>fabids</taxon>
        <taxon>Oxalidales</taxon>
        <taxon>Cephalotaceae</taxon>
        <taxon>Cephalotus</taxon>
    </lineage>
</organism>
<evidence type="ECO:0000259" key="4">
    <source>
        <dbReference type="Pfam" id="PF04927"/>
    </source>
</evidence>
<evidence type="ECO:0000313" key="6">
    <source>
        <dbReference type="Proteomes" id="UP000187406"/>
    </source>
</evidence>
<reference evidence="6" key="1">
    <citation type="submission" date="2016-04" db="EMBL/GenBank/DDBJ databases">
        <title>Cephalotus genome sequencing.</title>
        <authorList>
            <person name="Fukushima K."/>
            <person name="Hasebe M."/>
            <person name="Fang X."/>
        </authorList>
    </citation>
    <scope>NUCLEOTIDE SEQUENCE [LARGE SCALE GENOMIC DNA]</scope>
    <source>
        <strain evidence="6">cv. St1</strain>
    </source>
</reference>
<sequence>MSQEQPRRPQSELDPRRQQAAAGQDPTKNGDVFDVSGDLASRPVAPRDAALMQSAEAVALGQTQKGGPAAVMQAATTVNQRAGQVQIYLILSIPKSVSEIVKYTMWKPCKWYQQFAVGAIQQITIGEALEAAAHTAGAKPLDQSDTAAIRVAEIRATGFIAIIPGGLA</sequence>
<dbReference type="STRING" id="3775.A0A1Q3CNY9"/>
<dbReference type="PANTHER" id="PTHR31174">
    <property type="entry name" value="SEED MATURATION FAMILY PROTEIN"/>
    <property type="match status" value="1"/>
</dbReference>
<dbReference type="PANTHER" id="PTHR31174:SF7">
    <property type="entry name" value="LATE EMBRYOGENESIS ABUNDANT PROTEIN 31-RELATED"/>
    <property type="match status" value="1"/>
</dbReference>
<evidence type="ECO:0000256" key="3">
    <source>
        <dbReference type="SAM" id="MobiDB-lite"/>
    </source>
</evidence>